<evidence type="ECO:0000256" key="5">
    <source>
        <dbReference type="ARBA" id="ARBA00022694"/>
    </source>
</evidence>
<dbReference type="EC" id="2.7.11.1" evidence="2"/>
<evidence type="ECO:0000256" key="7">
    <source>
        <dbReference type="ARBA" id="ARBA00022777"/>
    </source>
</evidence>
<comment type="catalytic activity">
    <reaction evidence="9">
        <text>L-threonyl-[protein] + ATP = O-phospho-L-threonyl-[protein] + ADP + H(+)</text>
        <dbReference type="Rhea" id="RHEA:46608"/>
        <dbReference type="Rhea" id="RHEA-COMP:11060"/>
        <dbReference type="Rhea" id="RHEA-COMP:11605"/>
        <dbReference type="ChEBI" id="CHEBI:15378"/>
        <dbReference type="ChEBI" id="CHEBI:30013"/>
        <dbReference type="ChEBI" id="CHEBI:30616"/>
        <dbReference type="ChEBI" id="CHEBI:61977"/>
        <dbReference type="ChEBI" id="CHEBI:456216"/>
        <dbReference type="EC" id="2.7.11.1"/>
    </reaction>
</comment>
<dbReference type="NCBIfam" id="NF011463">
    <property type="entry name" value="PRK14879.1-4"/>
    <property type="match status" value="1"/>
</dbReference>
<evidence type="ECO:0000256" key="6">
    <source>
        <dbReference type="ARBA" id="ARBA00022741"/>
    </source>
</evidence>
<evidence type="ECO:0000256" key="8">
    <source>
        <dbReference type="ARBA" id="ARBA00022840"/>
    </source>
</evidence>
<evidence type="ECO:0000313" key="12">
    <source>
        <dbReference type="EMBL" id="RLE52356.1"/>
    </source>
</evidence>
<keyword evidence="7 12" id="KW-0418">Kinase</keyword>
<dbReference type="GO" id="GO:0005524">
    <property type="term" value="F:ATP binding"/>
    <property type="evidence" value="ECO:0007669"/>
    <property type="project" value="UniProtKB-KW"/>
</dbReference>
<evidence type="ECO:0000256" key="3">
    <source>
        <dbReference type="ARBA" id="ARBA00022527"/>
    </source>
</evidence>
<gene>
    <name evidence="12" type="ORF">DRJ20_00230</name>
</gene>
<keyword evidence="6" id="KW-0547">Nucleotide-binding</keyword>
<dbReference type="NCBIfam" id="NF011460">
    <property type="entry name" value="PRK14879.1-1"/>
    <property type="match status" value="1"/>
</dbReference>
<dbReference type="Proteomes" id="UP000268446">
    <property type="component" value="Unassembled WGS sequence"/>
</dbReference>
<dbReference type="PROSITE" id="PS50011">
    <property type="entry name" value="PROTEIN_KINASE_DOM"/>
    <property type="match status" value="1"/>
</dbReference>
<keyword evidence="5" id="KW-0819">tRNA processing</keyword>
<dbReference type="NCBIfam" id="NF011462">
    <property type="entry name" value="PRK14879.1-3"/>
    <property type="match status" value="1"/>
</dbReference>
<dbReference type="Pfam" id="PF01163">
    <property type="entry name" value="RIO1"/>
    <property type="match status" value="1"/>
</dbReference>
<comment type="similarity">
    <text evidence="1">Belongs to the protein kinase superfamily. BUD32 family.</text>
</comment>
<dbReference type="SUPFAM" id="SSF56112">
    <property type="entry name" value="Protein kinase-like (PK-like)"/>
    <property type="match status" value="1"/>
</dbReference>
<evidence type="ECO:0000256" key="4">
    <source>
        <dbReference type="ARBA" id="ARBA00022679"/>
    </source>
</evidence>
<keyword evidence="3" id="KW-0723">Serine/threonine-protein kinase</keyword>
<keyword evidence="8" id="KW-0067">ATP-binding</keyword>
<dbReference type="PANTHER" id="PTHR12209">
    <property type="entry name" value="NON-SPECIFIC SERINE/THREONINE PROTEIN KINASE"/>
    <property type="match status" value="1"/>
</dbReference>
<dbReference type="GO" id="GO:0004674">
    <property type="term" value="F:protein serine/threonine kinase activity"/>
    <property type="evidence" value="ECO:0007669"/>
    <property type="project" value="UniProtKB-KW"/>
</dbReference>
<dbReference type="NCBIfam" id="TIGR03724">
    <property type="entry name" value="arch_bud32"/>
    <property type="match status" value="1"/>
</dbReference>
<evidence type="ECO:0000256" key="9">
    <source>
        <dbReference type="ARBA" id="ARBA00047899"/>
    </source>
</evidence>
<dbReference type="Gene3D" id="3.30.200.20">
    <property type="entry name" value="Phosphorylase Kinase, domain 1"/>
    <property type="match status" value="1"/>
</dbReference>
<evidence type="ECO:0000313" key="13">
    <source>
        <dbReference type="Proteomes" id="UP000268446"/>
    </source>
</evidence>
<organism evidence="12 13">
    <name type="scientific">Thermoproteota archaeon</name>
    <dbReference type="NCBI Taxonomy" id="2056631"/>
    <lineage>
        <taxon>Archaea</taxon>
        <taxon>Thermoproteota</taxon>
    </lineage>
</organism>
<evidence type="ECO:0000256" key="10">
    <source>
        <dbReference type="ARBA" id="ARBA00048679"/>
    </source>
</evidence>
<dbReference type="EMBL" id="QMQZ01000002">
    <property type="protein sequence ID" value="RLE52356.1"/>
    <property type="molecule type" value="Genomic_DNA"/>
</dbReference>
<dbReference type="InterPro" id="IPR018934">
    <property type="entry name" value="RIO_dom"/>
</dbReference>
<feature type="domain" description="Protein kinase" evidence="11">
    <location>
        <begin position="1"/>
        <end position="214"/>
    </location>
</feature>
<dbReference type="PROSITE" id="PS00109">
    <property type="entry name" value="PROTEIN_KINASE_TYR"/>
    <property type="match status" value="1"/>
</dbReference>
<dbReference type="InterPro" id="IPR008266">
    <property type="entry name" value="Tyr_kinase_AS"/>
</dbReference>
<evidence type="ECO:0000259" key="11">
    <source>
        <dbReference type="PROSITE" id="PS50011"/>
    </source>
</evidence>
<proteinExistence type="inferred from homology"/>
<dbReference type="InterPro" id="IPR000719">
    <property type="entry name" value="Prot_kinase_dom"/>
</dbReference>
<comment type="caution">
    <text evidence="12">The sequence shown here is derived from an EMBL/GenBank/DDBJ whole genome shotgun (WGS) entry which is preliminary data.</text>
</comment>
<dbReference type="InterPro" id="IPR011009">
    <property type="entry name" value="Kinase-like_dom_sf"/>
</dbReference>
<dbReference type="GO" id="GO:0008033">
    <property type="term" value="P:tRNA processing"/>
    <property type="evidence" value="ECO:0007669"/>
    <property type="project" value="UniProtKB-KW"/>
</dbReference>
<dbReference type="GO" id="GO:0005829">
    <property type="term" value="C:cytosol"/>
    <property type="evidence" value="ECO:0007669"/>
    <property type="project" value="TreeGrafter"/>
</dbReference>
<dbReference type="AlphaFoldDB" id="A0A497EYT1"/>
<name>A0A497EYT1_9CREN</name>
<dbReference type="Gene3D" id="1.10.510.10">
    <property type="entry name" value="Transferase(Phosphotransferase) domain 1"/>
    <property type="match status" value="1"/>
</dbReference>
<reference evidence="12 13" key="1">
    <citation type="submission" date="2018-06" db="EMBL/GenBank/DDBJ databases">
        <title>Extensive metabolic versatility and redundancy in microbially diverse, dynamic hydrothermal sediments.</title>
        <authorList>
            <person name="Dombrowski N."/>
            <person name="Teske A."/>
            <person name="Baker B.J."/>
        </authorList>
    </citation>
    <scope>NUCLEOTIDE SEQUENCE [LARGE SCALE GENOMIC DNA]</scope>
    <source>
        <strain evidence="12">B29_G17</strain>
    </source>
</reference>
<protein>
    <recommendedName>
        <fullName evidence="2">non-specific serine/threonine protein kinase</fullName>
        <ecNumber evidence="2">2.7.11.1</ecNumber>
    </recommendedName>
</protein>
<keyword evidence="4" id="KW-0808">Transferase</keyword>
<accession>A0A497EYT1</accession>
<evidence type="ECO:0000256" key="2">
    <source>
        <dbReference type="ARBA" id="ARBA00012513"/>
    </source>
</evidence>
<dbReference type="PANTHER" id="PTHR12209:SF0">
    <property type="entry name" value="EKC_KEOPS COMPLEX SUBUNIT TP53RK"/>
    <property type="match status" value="1"/>
</dbReference>
<comment type="catalytic activity">
    <reaction evidence="10">
        <text>L-seryl-[protein] + ATP = O-phospho-L-seryl-[protein] + ADP + H(+)</text>
        <dbReference type="Rhea" id="RHEA:17989"/>
        <dbReference type="Rhea" id="RHEA-COMP:9863"/>
        <dbReference type="Rhea" id="RHEA-COMP:11604"/>
        <dbReference type="ChEBI" id="CHEBI:15378"/>
        <dbReference type="ChEBI" id="CHEBI:29999"/>
        <dbReference type="ChEBI" id="CHEBI:30616"/>
        <dbReference type="ChEBI" id="CHEBI:83421"/>
        <dbReference type="ChEBI" id="CHEBI:456216"/>
        <dbReference type="EC" id="2.7.11.1"/>
    </reaction>
</comment>
<evidence type="ECO:0000256" key="1">
    <source>
        <dbReference type="ARBA" id="ARBA00010630"/>
    </source>
</evidence>
<dbReference type="InterPro" id="IPR022495">
    <property type="entry name" value="Bud32"/>
</dbReference>
<sequence length="214" mass="24598">MQLLKKGAEAYLYLDEWFGLKVVKKVRVVKSYRVGLLDEQLRKFRTAHEAKLLSSAKSFGVPTPVVFDVDVCKFTIVMEFIEGLLLKKLLPEVSDSERIRLCRLVGRNIGLLHSNGIFHGDLTTSNMIVQRDKIYFIDFGLGGFSKEIEYFGVDLHLLLRVLESSHHEIAEECFSAIVDGYSSVFDKADLVLKKVKEIRMRGRYVVERRAARRR</sequence>